<dbReference type="Pfam" id="PF02519">
    <property type="entry name" value="Auxin_inducible"/>
    <property type="match status" value="1"/>
</dbReference>
<organism evidence="2 3">
    <name type="scientific">Lolium multiflorum</name>
    <name type="common">Italian ryegrass</name>
    <name type="synonym">Lolium perenne subsp. multiflorum</name>
    <dbReference type="NCBI Taxonomy" id="4521"/>
    <lineage>
        <taxon>Eukaryota</taxon>
        <taxon>Viridiplantae</taxon>
        <taxon>Streptophyta</taxon>
        <taxon>Embryophyta</taxon>
        <taxon>Tracheophyta</taxon>
        <taxon>Spermatophyta</taxon>
        <taxon>Magnoliopsida</taxon>
        <taxon>Liliopsida</taxon>
        <taxon>Poales</taxon>
        <taxon>Poaceae</taxon>
        <taxon>BOP clade</taxon>
        <taxon>Pooideae</taxon>
        <taxon>Poodae</taxon>
        <taxon>Poeae</taxon>
        <taxon>Poeae Chloroplast Group 2 (Poeae type)</taxon>
        <taxon>Loliodinae</taxon>
        <taxon>Loliinae</taxon>
        <taxon>Lolium</taxon>
    </lineage>
</organism>
<dbReference type="PANTHER" id="PTHR31175">
    <property type="entry name" value="AUXIN-RESPONSIVE FAMILY PROTEIN"/>
    <property type="match status" value="1"/>
</dbReference>
<dbReference type="GO" id="GO:0009733">
    <property type="term" value="P:response to auxin"/>
    <property type="evidence" value="ECO:0007669"/>
    <property type="project" value="InterPro"/>
</dbReference>
<dbReference type="InterPro" id="IPR003676">
    <property type="entry name" value="SAUR_fam"/>
</dbReference>
<dbReference type="PANTHER" id="PTHR31175:SF26">
    <property type="entry name" value="AUXIN-RESPONSIVE PROTEIN SAUR36"/>
    <property type="match status" value="1"/>
</dbReference>
<proteinExistence type="inferred from homology"/>
<evidence type="ECO:0000313" key="2">
    <source>
        <dbReference type="EMBL" id="KAK1633040.1"/>
    </source>
</evidence>
<dbReference type="EMBL" id="JAUUTY010000005">
    <property type="protein sequence ID" value="KAK1633040.1"/>
    <property type="molecule type" value="Genomic_DNA"/>
</dbReference>
<name>A0AAD8RXG3_LOLMU</name>
<reference evidence="2" key="1">
    <citation type="submission" date="2023-07" db="EMBL/GenBank/DDBJ databases">
        <title>A chromosome-level genome assembly of Lolium multiflorum.</title>
        <authorList>
            <person name="Chen Y."/>
            <person name="Copetti D."/>
            <person name="Kolliker R."/>
            <person name="Studer B."/>
        </authorList>
    </citation>
    <scope>NUCLEOTIDE SEQUENCE</scope>
    <source>
        <strain evidence="2">02402/16</strain>
        <tissue evidence="2">Leaf</tissue>
    </source>
</reference>
<accession>A0AAD8RXG3</accession>
<evidence type="ECO:0000256" key="1">
    <source>
        <dbReference type="ARBA" id="ARBA00006974"/>
    </source>
</evidence>
<keyword evidence="3" id="KW-1185">Reference proteome</keyword>
<gene>
    <name evidence="2" type="ORF">QYE76_007355</name>
</gene>
<dbReference type="Proteomes" id="UP001231189">
    <property type="component" value="Unassembled WGS sequence"/>
</dbReference>
<comment type="caution">
    <text evidence="2">The sequence shown here is derived from an EMBL/GenBank/DDBJ whole genome shotgun (WGS) entry which is preliminary data.</text>
</comment>
<protein>
    <submittedName>
        <fullName evidence="2">Uncharacterized protein</fullName>
    </submittedName>
</protein>
<dbReference type="AlphaFoldDB" id="A0AAD8RXG3"/>
<sequence length="175" mass="19473">MEPEHKRLHTTQKYFSTNTFQKEAHLHQTKHTMISPKRLVQQAKKWQQMAALGKRRLPTTGAIKDASLRGSASAIADKGHCIVYTAGGERFEVPLAYLGTTVFGELLRMSEDEFGFTSEDSRITVPCDAAVMAYVMCLLKRKPSEEVERAVLSSVVIPCSNLSSIAMVYKVLASH</sequence>
<comment type="similarity">
    <text evidence="1">Belongs to the ARG7 family.</text>
</comment>
<evidence type="ECO:0000313" key="3">
    <source>
        <dbReference type="Proteomes" id="UP001231189"/>
    </source>
</evidence>